<proteinExistence type="predicted"/>
<protein>
    <submittedName>
        <fullName evidence="2">Uncharacterized protein</fullName>
    </submittedName>
</protein>
<sequence length="69" mass="7731">MHRPLERTKIKLYCDQPWRHPFTEKIDVLLERATDAVIGAARPGSPQWRQAWESRESAAGRAPSGSGCG</sequence>
<dbReference type="Proteomes" id="UP001501183">
    <property type="component" value="Unassembled WGS sequence"/>
</dbReference>
<dbReference type="EMBL" id="BAABFB010000062">
    <property type="protein sequence ID" value="GAA4485277.1"/>
    <property type="molecule type" value="Genomic_DNA"/>
</dbReference>
<organism evidence="2 3">
    <name type="scientific">Rhodococcus olei</name>
    <dbReference type="NCBI Taxonomy" id="2161675"/>
    <lineage>
        <taxon>Bacteria</taxon>
        <taxon>Bacillati</taxon>
        <taxon>Actinomycetota</taxon>
        <taxon>Actinomycetes</taxon>
        <taxon>Mycobacteriales</taxon>
        <taxon>Nocardiaceae</taxon>
        <taxon>Rhodococcus</taxon>
    </lineage>
</organism>
<name>A0ABP8PFA7_9NOCA</name>
<keyword evidence="3" id="KW-1185">Reference proteome</keyword>
<comment type="caution">
    <text evidence="2">The sequence shown here is derived from an EMBL/GenBank/DDBJ whole genome shotgun (WGS) entry which is preliminary data.</text>
</comment>
<evidence type="ECO:0000313" key="2">
    <source>
        <dbReference type="EMBL" id="GAA4485277.1"/>
    </source>
</evidence>
<reference evidence="3" key="1">
    <citation type="journal article" date="2019" name="Int. J. Syst. Evol. Microbiol.">
        <title>The Global Catalogue of Microorganisms (GCM) 10K type strain sequencing project: providing services to taxonomists for standard genome sequencing and annotation.</title>
        <authorList>
            <consortium name="The Broad Institute Genomics Platform"/>
            <consortium name="The Broad Institute Genome Sequencing Center for Infectious Disease"/>
            <person name="Wu L."/>
            <person name="Ma J."/>
        </authorList>
    </citation>
    <scope>NUCLEOTIDE SEQUENCE [LARGE SCALE GENOMIC DNA]</scope>
    <source>
        <strain evidence="3">JCM 32206</strain>
    </source>
</reference>
<evidence type="ECO:0000313" key="3">
    <source>
        <dbReference type="Proteomes" id="UP001501183"/>
    </source>
</evidence>
<feature type="region of interest" description="Disordered" evidence="1">
    <location>
        <begin position="44"/>
        <end position="69"/>
    </location>
</feature>
<accession>A0ABP8PFA7</accession>
<gene>
    <name evidence="2" type="ORF">GCM10023094_39870</name>
</gene>
<evidence type="ECO:0000256" key="1">
    <source>
        <dbReference type="SAM" id="MobiDB-lite"/>
    </source>
</evidence>